<dbReference type="EMBL" id="JAUBDH010000003">
    <property type="protein sequence ID" value="MDW0109528.1"/>
    <property type="molecule type" value="Genomic_DNA"/>
</dbReference>
<keyword evidence="2" id="KW-1185">Reference proteome</keyword>
<sequence length="77" mass="9152">MASQVTKHGKEKTLKKIRAIFIGDVRFDQCPVFELNNETNYFEMILDKEIRYEKAVVEEDDDFLIFEIEENIASFMK</sequence>
<organism evidence="1 2">
    <name type="scientific">Sporosarcina aquimarina</name>
    <dbReference type="NCBI Taxonomy" id="114975"/>
    <lineage>
        <taxon>Bacteria</taxon>
        <taxon>Bacillati</taxon>
        <taxon>Bacillota</taxon>
        <taxon>Bacilli</taxon>
        <taxon>Bacillales</taxon>
        <taxon>Caryophanaceae</taxon>
        <taxon>Sporosarcina</taxon>
    </lineage>
</organism>
<dbReference type="RefSeq" id="WP_317935073.1">
    <property type="nucleotide sequence ID" value="NZ_JAUBDH010000003.1"/>
</dbReference>
<accession>A0ABU4FXS7</accession>
<name>A0ABU4FXS7_9BACL</name>
<evidence type="ECO:0000313" key="1">
    <source>
        <dbReference type="EMBL" id="MDW0109528.1"/>
    </source>
</evidence>
<dbReference type="Proteomes" id="UP001280629">
    <property type="component" value="Unassembled WGS sequence"/>
</dbReference>
<evidence type="ECO:0000313" key="2">
    <source>
        <dbReference type="Proteomes" id="UP001280629"/>
    </source>
</evidence>
<gene>
    <name evidence="1" type="ORF">QT716_05600</name>
</gene>
<comment type="caution">
    <text evidence="1">The sequence shown here is derived from an EMBL/GenBank/DDBJ whole genome shotgun (WGS) entry which is preliminary data.</text>
</comment>
<proteinExistence type="predicted"/>
<reference evidence="1 2" key="1">
    <citation type="submission" date="2023-06" db="EMBL/GenBank/DDBJ databases">
        <title>Sporosarcina sp. nov., isolated from Korean traditional fermented seafood 'Jeotgal'.</title>
        <authorList>
            <person name="Yang A.-I."/>
            <person name="Shin N.-R."/>
        </authorList>
    </citation>
    <scope>NUCLEOTIDE SEQUENCE [LARGE SCALE GENOMIC DNA]</scope>
    <source>
        <strain evidence="1 2">KCTC3840</strain>
    </source>
</reference>
<protein>
    <submittedName>
        <fullName evidence="1">Uncharacterized protein</fullName>
    </submittedName>
</protein>